<proteinExistence type="predicted"/>
<feature type="region of interest" description="Disordered" evidence="1">
    <location>
        <begin position="1"/>
        <end position="20"/>
    </location>
</feature>
<gene>
    <name evidence="2" type="ORF">AA0115_g1885</name>
</gene>
<sequence>MIIVGSSTFSQSRTPTDTSQGFPFDDAARCKFAAGVTVDVSVSAQTPVTLIGG</sequence>
<protein>
    <submittedName>
        <fullName evidence="2">Uncharacterized protein</fullName>
    </submittedName>
</protein>
<reference evidence="2" key="2">
    <citation type="journal article" date="2019" name="bioRxiv">
        <title>Genomics, evolutionary history and diagnostics of the Alternaria alternata species group including apple and Asian pear pathotypes.</title>
        <authorList>
            <person name="Armitage A.D."/>
            <person name="Cockerton H.M."/>
            <person name="Sreenivasaprasad S."/>
            <person name="Woodhall J.W."/>
            <person name="Lane C.R."/>
            <person name="Harrison R.J."/>
            <person name="Clarkson J.P."/>
        </authorList>
    </citation>
    <scope>NUCLEOTIDE SEQUENCE</scope>
    <source>
        <strain evidence="2">FERA 1164</strain>
    </source>
</reference>
<name>A0AB37WT29_9PLEO</name>
<organism evidence="2 3">
    <name type="scientific">Alternaria tenuissima</name>
    <dbReference type="NCBI Taxonomy" id="119927"/>
    <lineage>
        <taxon>Eukaryota</taxon>
        <taxon>Fungi</taxon>
        <taxon>Dikarya</taxon>
        <taxon>Ascomycota</taxon>
        <taxon>Pezizomycotina</taxon>
        <taxon>Dothideomycetes</taxon>
        <taxon>Pleosporomycetidae</taxon>
        <taxon>Pleosporales</taxon>
        <taxon>Pleosporineae</taxon>
        <taxon>Pleosporaceae</taxon>
        <taxon>Alternaria</taxon>
        <taxon>Alternaria sect. Alternaria</taxon>
        <taxon>Alternaria alternata complex</taxon>
    </lineage>
</organism>
<dbReference type="AlphaFoldDB" id="A0AB37WT29"/>
<evidence type="ECO:0000313" key="3">
    <source>
        <dbReference type="Proteomes" id="UP000292340"/>
    </source>
</evidence>
<dbReference type="Proteomes" id="UP000292340">
    <property type="component" value="Unassembled WGS sequence"/>
</dbReference>
<evidence type="ECO:0000313" key="2">
    <source>
        <dbReference type="EMBL" id="RYN35996.1"/>
    </source>
</evidence>
<comment type="caution">
    <text evidence="2">The sequence shown here is derived from an EMBL/GenBank/DDBJ whole genome shotgun (WGS) entry which is preliminary data.</text>
</comment>
<evidence type="ECO:0000256" key="1">
    <source>
        <dbReference type="SAM" id="MobiDB-lite"/>
    </source>
</evidence>
<reference evidence="2" key="1">
    <citation type="submission" date="2017-10" db="EMBL/GenBank/DDBJ databases">
        <authorList>
            <person name="Armitage A.D."/>
            <person name="Barbara D.J."/>
            <person name="Woodhall J.W."/>
            <person name="Sreenivasaprasad S."/>
            <person name="Lane C.R."/>
            <person name="Clarkson J.P."/>
            <person name="Harrison R.J."/>
        </authorList>
    </citation>
    <scope>NUCLEOTIDE SEQUENCE</scope>
    <source>
        <strain evidence="2">FERA 1164</strain>
    </source>
</reference>
<dbReference type="EMBL" id="PDXB01000003">
    <property type="protein sequence ID" value="RYN35996.1"/>
    <property type="molecule type" value="Genomic_DNA"/>
</dbReference>
<accession>A0AB37WT29</accession>